<dbReference type="GO" id="GO:0004674">
    <property type="term" value="F:protein serine/threonine kinase activity"/>
    <property type="evidence" value="ECO:0007669"/>
    <property type="project" value="UniProtKB-KW"/>
</dbReference>
<dbReference type="CDD" id="cd12121">
    <property type="entry name" value="MARK_C_like"/>
    <property type="match status" value="1"/>
</dbReference>
<keyword evidence="2" id="KW-0723">Serine/threonine-protein kinase</keyword>
<dbReference type="Gene3D" id="1.10.510.10">
    <property type="entry name" value="Transferase(Phosphotransferase) domain 1"/>
    <property type="match status" value="1"/>
</dbReference>
<dbReference type="STRING" id="988480.A0A075AXF5"/>
<evidence type="ECO:0000256" key="1">
    <source>
        <dbReference type="ARBA" id="ARBA00012513"/>
    </source>
</evidence>
<dbReference type="InterPro" id="IPR028375">
    <property type="entry name" value="KA1/Ssp2_C"/>
</dbReference>
<evidence type="ECO:0000256" key="7">
    <source>
        <dbReference type="ARBA" id="ARBA00047899"/>
    </source>
</evidence>
<organism evidence="11 12">
    <name type="scientific">Rozella allomycis (strain CSF55)</name>
    <dbReference type="NCBI Taxonomy" id="988480"/>
    <lineage>
        <taxon>Eukaryota</taxon>
        <taxon>Fungi</taxon>
        <taxon>Fungi incertae sedis</taxon>
        <taxon>Cryptomycota</taxon>
        <taxon>Cryptomycota incertae sedis</taxon>
        <taxon>Rozella</taxon>
    </lineage>
</organism>
<dbReference type="Pfam" id="PF23312">
    <property type="entry name" value="UBA_SIK3"/>
    <property type="match status" value="1"/>
</dbReference>
<name>A0A075AXF5_ROZAC</name>
<feature type="compositionally biased region" description="Polar residues" evidence="9">
    <location>
        <begin position="146"/>
        <end position="166"/>
    </location>
</feature>
<feature type="domain" description="KA1" evidence="10">
    <location>
        <begin position="361"/>
        <end position="410"/>
    </location>
</feature>
<sequence length="410" mass="46340">MIVVEPESRASLQDIKEDKWFTEGFENEPLESFPVKVELNPDEQDAVLKECEHIGLDRNEILKSIMDGVYDHLAATYYLIADKNFRKTNTDDLKSNVHLNQKNVKPKLVSEKPNLDAVDEDENAKATDVMHRENMQTVPQRPKTPRATSPSPTINTLPNSNQTTTRVVAPGRKRSITVGAPIDVSVLKQEIQNSNPSSPATDTTEESSIKNTTEIRKPVTSNGSREQTSRKSYAGESHIDSSVSGKEDVQLRQTTGTEMRRRRERAQTIDATAISKQNAIIDCPPEEEEKQKVETNESTTSIADRLKNKFKKEKEKQEPRSLRFTFSVSTTSTKSPDEIAAEITRALTDSQVQYEQISYLFQCSVAGMEFEIEICKLPRLSVNGLRFKRLNGNSWVYKQLCTTLLEKMKL</sequence>
<keyword evidence="5 11" id="KW-0418">Kinase</keyword>
<keyword evidence="6" id="KW-0067">ATP-binding</keyword>
<feature type="region of interest" description="Disordered" evidence="9">
    <location>
        <begin position="188"/>
        <end position="266"/>
    </location>
</feature>
<dbReference type="InterPro" id="IPR001772">
    <property type="entry name" value="KA1_dom"/>
</dbReference>
<evidence type="ECO:0000256" key="4">
    <source>
        <dbReference type="ARBA" id="ARBA00022741"/>
    </source>
</evidence>
<dbReference type="Gene3D" id="3.30.310.80">
    <property type="entry name" value="Kinase associated domain 1, KA1"/>
    <property type="match status" value="1"/>
</dbReference>
<dbReference type="Pfam" id="PF02149">
    <property type="entry name" value="KA1"/>
    <property type="match status" value="1"/>
</dbReference>
<dbReference type="AlphaFoldDB" id="A0A075AXF5"/>
<comment type="catalytic activity">
    <reaction evidence="8">
        <text>L-seryl-[protein] + ATP = O-phospho-L-seryl-[protein] + ADP + H(+)</text>
        <dbReference type="Rhea" id="RHEA:17989"/>
        <dbReference type="Rhea" id="RHEA-COMP:9863"/>
        <dbReference type="Rhea" id="RHEA-COMP:11604"/>
        <dbReference type="ChEBI" id="CHEBI:15378"/>
        <dbReference type="ChEBI" id="CHEBI:29999"/>
        <dbReference type="ChEBI" id="CHEBI:30616"/>
        <dbReference type="ChEBI" id="CHEBI:83421"/>
        <dbReference type="ChEBI" id="CHEBI:456216"/>
        <dbReference type="EC" id="2.7.11.1"/>
    </reaction>
</comment>
<gene>
    <name evidence="11" type="ORF">O9G_001662</name>
</gene>
<evidence type="ECO:0000259" key="10">
    <source>
        <dbReference type="PROSITE" id="PS50032"/>
    </source>
</evidence>
<keyword evidence="12" id="KW-1185">Reference proteome</keyword>
<protein>
    <recommendedName>
        <fullName evidence="1">non-specific serine/threonine protein kinase</fullName>
        <ecNumber evidence="1">2.7.11.1</ecNumber>
    </recommendedName>
</protein>
<evidence type="ECO:0000256" key="5">
    <source>
        <dbReference type="ARBA" id="ARBA00022777"/>
    </source>
</evidence>
<feature type="region of interest" description="Disordered" evidence="9">
    <location>
        <begin position="110"/>
        <end position="174"/>
    </location>
</feature>
<evidence type="ECO:0000313" key="11">
    <source>
        <dbReference type="EMBL" id="EPZ34932.1"/>
    </source>
</evidence>
<dbReference type="EMBL" id="KE560903">
    <property type="protein sequence ID" value="EPZ34932.1"/>
    <property type="molecule type" value="Genomic_DNA"/>
</dbReference>
<dbReference type="InterPro" id="IPR057380">
    <property type="entry name" value="UBA_SIK1/2/3"/>
</dbReference>
<dbReference type="SUPFAM" id="SSF103243">
    <property type="entry name" value="KA1-like"/>
    <property type="match status" value="1"/>
</dbReference>
<comment type="catalytic activity">
    <reaction evidence="7">
        <text>L-threonyl-[protein] + ATP = O-phospho-L-threonyl-[protein] + ADP + H(+)</text>
        <dbReference type="Rhea" id="RHEA:46608"/>
        <dbReference type="Rhea" id="RHEA-COMP:11060"/>
        <dbReference type="Rhea" id="RHEA-COMP:11605"/>
        <dbReference type="ChEBI" id="CHEBI:15378"/>
        <dbReference type="ChEBI" id="CHEBI:30013"/>
        <dbReference type="ChEBI" id="CHEBI:30616"/>
        <dbReference type="ChEBI" id="CHEBI:61977"/>
        <dbReference type="ChEBI" id="CHEBI:456216"/>
        <dbReference type="EC" id="2.7.11.1"/>
    </reaction>
</comment>
<evidence type="ECO:0000256" key="2">
    <source>
        <dbReference type="ARBA" id="ARBA00022527"/>
    </source>
</evidence>
<dbReference type="HOGENOM" id="CLU_000288_157_5_1"/>
<dbReference type="FunFam" id="3.30.310.80:FF:000011">
    <property type="entry name" value="Non-specific serine/threonine protein kinase"/>
    <property type="match status" value="1"/>
</dbReference>
<dbReference type="Proteomes" id="UP000030755">
    <property type="component" value="Unassembled WGS sequence"/>
</dbReference>
<feature type="compositionally biased region" description="Basic and acidic residues" evidence="9">
    <location>
        <begin position="123"/>
        <end position="134"/>
    </location>
</feature>
<dbReference type="EC" id="2.7.11.1" evidence="1"/>
<proteinExistence type="predicted"/>
<dbReference type="PROSITE" id="PS50032">
    <property type="entry name" value="KA1"/>
    <property type="match status" value="1"/>
</dbReference>
<evidence type="ECO:0000256" key="8">
    <source>
        <dbReference type="ARBA" id="ARBA00048679"/>
    </source>
</evidence>
<dbReference type="GO" id="GO:0005524">
    <property type="term" value="F:ATP binding"/>
    <property type="evidence" value="ECO:0007669"/>
    <property type="project" value="UniProtKB-KW"/>
</dbReference>
<reference evidence="11 12" key="1">
    <citation type="journal article" date="2013" name="Curr. Biol.">
        <title>Shared signatures of parasitism and phylogenomics unite Cryptomycota and microsporidia.</title>
        <authorList>
            <person name="James T.Y."/>
            <person name="Pelin A."/>
            <person name="Bonen L."/>
            <person name="Ahrendt S."/>
            <person name="Sain D."/>
            <person name="Corradi N."/>
            <person name="Stajich J.E."/>
        </authorList>
    </citation>
    <scope>NUCLEOTIDE SEQUENCE [LARGE SCALE GENOMIC DNA]</scope>
    <source>
        <strain evidence="11 12">CSF55</strain>
    </source>
</reference>
<evidence type="ECO:0000256" key="3">
    <source>
        <dbReference type="ARBA" id="ARBA00022679"/>
    </source>
</evidence>
<accession>A0A075AXF5</accession>
<keyword evidence="4" id="KW-0547">Nucleotide-binding</keyword>
<feature type="compositionally biased region" description="Polar residues" evidence="9">
    <location>
        <begin position="190"/>
        <end position="202"/>
    </location>
</feature>
<evidence type="ECO:0000256" key="9">
    <source>
        <dbReference type="SAM" id="MobiDB-lite"/>
    </source>
</evidence>
<evidence type="ECO:0000313" key="12">
    <source>
        <dbReference type="Proteomes" id="UP000030755"/>
    </source>
</evidence>
<keyword evidence="3" id="KW-0808">Transferase</keyword>
<dbReference type="OrthoDB" id="193931at2759"/>
<evidence type="ECO:0000256" key="6">
    <source>
        <dbReference type="ARBA" id="ARBA00022840"/>
    </source>
</evidence>